<evidence type="ECO:0000256" key="2">
    <source>
        <dbReference type="ARBA" id="ARBA00022801"/>
    </source>
</evidence>
<organism evidence="5 6">
    <name type="scientific">Methylobacterium organophilum</name>
    <dbReference type="NCBI Taxonomy" id="410"/>
    <lineage>
        <taxon>Bacteria</taxon>
        <taxon>Pseudomonadati</taxon>
        <taxon>Pseudomonadota</taxon>
        <taxon>Alphaproteobacteria</taxon>
        <taxon>Hyphomicrobiales</taxon>
        <taxon>Methylobacteriaceae</taxon>
        <taxon>Methylobacterium</taxon>
    </lineage>
</organism>
<name>A0ABQ4T732_METOR</name>
<comment type="caution">
    <text evidence="5">The sequence shown here is derived from an EMBL/GenBank/DDBJ whole genome shotgun (WGS) entry which is preliminary data.</text>
</comment>
<dbReference type="PROSITE" id="PS51462">
    <property type="entry name" value="NUDIX"/>
    <property type="match status" value="1"/>
</dbReference>
<reference evidence="5" key="1">
    <citation type="journal article" date="2021" name="Front. Microbiol.">
        <title>Comprehensive Comparative Genomics and Phenotyping of Methylobacterium Species.</title>
        <authorList>
            <person name="Alessa O."/>
            <person name="Ogura Y."/>
            <person name="Fujitani Y."/>
            <person name="Takami H."/>
            <person name="Hayashi T."/>
            <person name="Sahin N."/>
            <person name="Tani A."/>
        </authorList>
    </citation>
    <scope>NUCLEOTIDE SEQUENCE</scope>
    <source>
        <strain evidence="5">NBRC 15689</strain>
    </source>
</reference>
<feature type="domain" description="Nudix hydrolase" evidence="4">
    <location>
        <begin position="15"/>
        <end position="142"/>
    </location>
</feature>
<protein>
    <submittedName>
        <fullName evidence="5">RNA pyrophosphohydrolase</fullName>
    </submittedName>
</protein>
<evidence type="ECO:0000313" key="5">
    <source>
        <dbReference type="EMBL" id="GJE26774.1"/>
    </source>
</evidence>
<evidence type="ECO:0000256" key="1">
    <source>
        <dbReference type="ARBA" id="ARBA00001946"/>
    </source>
</evidence>
<dbReference type="Proteomes" id="UP001055156">
    <property type="component" value="Unassembled WGS sequence"/>
</dbReference>
<dbReference type="PROSITE" id="PS00893">
    <property type="entry name" value="NUDIX_BOX"/>
    <property type="match status" value="1"/>
</dbReference>
<dbReference type="PANTHER" id="PTHR43046">
    <property type="entry name" value="GDP-MANNOSE MANNOSYL HYDROLASE"/>
    <property type="match status" value="1"/>
</dbReference>
<dbReference type="RefSeq" id="WP_238310646.1">
    <property type="nucleotide sequence ID" value="NZ_BPQV01000004.1"/>
</dbReference>
<evidence type="ECO:0000259" key="4">
    <source>
        <dbReference type="PROSITE" id="PS51462"/>
    </source>
</evidence>
<dbReference type="InterPro" id="IPR020084">
    <property type="entry name" value="NUDIX_hydrolase_CS"/>
</dbReference>
<dbReference type="Pfam" id="PF00293">
    <property type="entry name" value="NUDIX"/>
    <property type="match status" value="1"/>
</dbReference>
<dbReference type="CDD" id="cd04690">
    <property type="entry name" value="NUDIX_Hydrolase"/>
    <property type="match status" value="1"/>
</dbReference>
<sequence length="155" mass="15857">MNVPAAPLPSPSPSPVIRIAAALLSDAEGRVLLVRKRGTEAFMQPGGKIEPGEAPRAALRRELSEELGLAVDAQAAVFLGRFRAEAANEPGHVVEAEIFRLSVAGPVAPAAEIAEIAWIDAAAPGALPLAPLTRDHVLPLHAGAGTLSTGVSDAT</sequence>
<dbReference type="PRINTS" id="PR00502">
    <property type="entry name" value="NUDIXFAMILY"/>
</dbReference>
<comment type="cofactor">
    <cofactor evidence="1">
        <name>Mg(2+)</name>
        <dbReference type="ChEBI" id="CHEBI:18420"/>
    </cofactor>
</comment>
<dbReference type="InterPro" id="IPR020476">
    <property type="entry name" value="Nudix_hydrolase"/>
</dbReference>
<accession>A0ABQ4T732</accession>
<gene>
    <name evidence="5" type="primary">rppH_3</name>
    <name evidence="5" type="ORF">LKMONMHP_1625</name>
</gene>
<evidence type="ECO:0000256" key="3">
    <source>
        <dbReference type="RuleBase" id="RU003476"/>
    </source>
</evidence>
<keyword evidence="6" id="KW-1185">Reference proteome</keyword>
<evidence type="ECO:0000313" key="6">
    <source>
        <dbReference type="Proteomes" id="UP001055156"/>
    </source>
</evidence>
<dbReference type="SUPFAM" id="SSF55811">
    <property type="entry name" value="Nudix"/>
    <property type="match status" value="1"/>
</dbReference>
<dbReference type="InterPro" id="IPR000086">
    <property type="entry name" value="NUDIX_hydrolase_dom"/>
</dbReference>
<dbReference type="PANTHER" id="PTHR43046:SF2">
    <property type="entry name" value="8-OXO-DGTP DIPHOSPHATASE-RELATED"/>
    <property type="match status" value="1"/>
</dbReference>
<reference evidence="5" key="2">
    <citation type="submission" date="2021-08" db="EMBL/GenBank/DDBJ databases">
        <authorList>
            <person name="Tani A."/>
            <person name="Ola A."/>
            <person name="Ogura Y."/>
            <person name="Katsura K."/>
            <person name="Hayashi T."/>
        </authorList>
    </citation>
    <scope>NUCLEOTIDE SEQUENCE</scope>
    <source>
        <strain evidence="5">NBRC 15689</strain>
    </source>
</reference>
<comment type="similarity">
    <text evidence="3">Belongs to the Nudix hydrolase family.</text>
</comment>
<dbReference type="Gene3D" id="3.90.79.10">
    <property type="entry name" value="Nucleoside Triphosphate Pyrophosphohydrolase"/>
    <property type="match status" value="1"/>
</dbReference>
<proteinExistence type="inferred from homology"/>
<keyword evidence="2 3" id="KW-0378">Hydrolase</keyword>
<dbReference type="InterPro" id="IPR015797">
    <property type="entry name" value="NUDIX_hydrolase-like_dom_sf"/>
</dbReference>
<dbReference type="EMBL" id="BPQV01000004">
    <property type="protein sequence ID" value="GJE26774.1"/>
    <property type="molecule type" value="Genomic_DNA"/>
</dbReference>